<sequence length="178" mass="18526">MSDDTPGRGPVRDASVVVARDAAGLVAVLSAVFPRHGGEYLFLPGGRKEAGESDEACARRELREEAGVTAASWKSLGSYAISLDSAARVHLFEARDLAYGAQELTASEADFKLSWWPLGEAIGAAVEGRFLLPAGPLALLLAQRAGRIGKARPVRPGGAGDRVGDLPAPRPLGPQATS</sequence>
<proteinExistence type="predicted"/>
<keyword evidence="1 4" id="KW-0378">Hydrolase</keyword>
<reference evidence="4 5" key="1">
    <citation type="submission" date="2024-10" db="EMBL/GenBank/DDBJ databases">
        <title>The Natural Products Discovery Center: Release of the First 8490 Sequenced Strains for Exploring Actinobacteria Biosynthetic Diversity.</title>
        <authorList>
            <person name="Kalkreuter E."/>
            <person name="Kautsar S.A."/>
            <person name="Yang D."/>
            <person name="Bader C.D."/>
            <person name="Teijaro C.N."/>
            <person name="Fluegel L."/>
            <person name="Davis C.M."/>
            <person name="Simpson J.R."/>
            <person name="Lauterbach L."/>
            <person name="Steele A.D."/>
            <person name="Gui C."/>
            <person name="Meng S."/>
            <person name="Li G."/>
            <person name="Viehrig K."/>
            <person name="Ye F."/>
            <person name="Su P."/>
            <person name="Kiefer A.F."/>
            <person name="Nichols A."/>
            <person name="Cepeda A.J."/>
            <person name="Yan W."/>
            <person name="Fan B."/>
            <person name="Jiang Y."/>
            <person name="Adhikari A."/>
            <person name="Zheng C.-J."/>
            <person name="Schuster L."/>
            <person name="Cowan T.M."/>
            <person name="Smanski M.J."/>
            <person name="Chevrette M.G."/>
            <person name="De Carvalho L.P.S."/>
            <person name="Shen B."/>
        </authorList>
    </citation>
    <scope>NUCLEOTIDE SEQUENCE [LARGE SCALE GENOMIC DNA]</scope>
    <source>
        <strain evidence="4 5">NPDC020327</strain>
    </source>
</reference>
<protein>
    <submittedName>
        <fullName evidence="4">NUDIX hydrolase</fullName>
    </submittedName>
</protein>
<dbReference type="Pfam" id="PF00293">
    <property type="entry name" value="NUDIX"/>
    <property type="match status" value="1"/>
</dbReference>
<feature type="region of interest" description="Disordered" evidence="2">
    <location>
        <begin position="151"/>
        <end position="178"/>
    </location>
</feature>
<dbReference type="SUPFAM" id="SSF55811">
    <property type="entry name" value="Nudix"/>
    <property type="match status" value="1"/>
</dbReference>
<dbReference type="InterPro" id="IPR015797">
    <property type="entry name" value="NUDIX_hydrolase-like_dom_sf"/>
</dbReference>
<comment type="caution">
    <text evidence="4">The sequence shown here is derived from an EMBL/GenBank/DDBJ whole genome shotgun (WGS) entry which is preliminary data.</text>
</comment>
<keyword evidence="5" id="KW-1185">Reference proteome</keyword>
<dbReference type="PROSITE" id="PS51462">
    <property type="entry name" value="NUDIX"/>
    <property type="match status" value="1"/>
</dbReference>
<accession>A0ABW7UXC6</accession>
<evidence type="ECO:0000259" key="3">
    <source>
        <dbReference type="PROSITE" id="PS51462"/>
    </source>
</evidence>
<evidence type="ECO:0000256" key="2">
    <source>
        <dbReference type="SAM" id="MobiDB-lite"/>
    </source>
</evidence>
<evidence type="ECO:0000256" key="1">
    <source>
        <dbReference type="ARBA" id="ARBA00022801"/>
    </source>
</evidence>
<dbReference type="Gene3D" id="3.90.79.10">
    <property type="entry name" value="Nucleoside Triphosphate Pyrophosphohydrolase"/>
    <property type="match status" value="1"/>
</dbReference>
<dbReference type="RefSeq" id="WP_079101487.1">
    <property type="nucleotide sequence ID" value="NZ_JBIRWE010000005.1"/>
</dbReference>
<evidence type="ECO:0000313" key="5">
    <source>
        <dbReference type="Proteomes" id="UP001611548"/>
    </source>
</evidence>
<gene>
    <name evidence="4" type="ORF">ACH429_14935</name>
</gene>
<dbReference type="Proteomes" id="UP001611548">
    <property type="component" value="Unassembled WGS sequence"/>
</dbReference>
<name>A0ABW7UXC6_9ACTN</name>
<dbReference type="EMBL" id="JBIRWE010000005">
    <property type="protein sequence ID" value="MFI1965383.1"/>
    <property type="molecule type" value="Genomic_DNA"/>
</dbReference>
<organism evidence="4 5">
    <name type="scientific">Streptomyces pathocidini</name>
    <dbReference type="NCBI Taxonomy" id="1650571"/>
    <lineage>
        <taxon>Bacteria</taxon>
        <taxon>Bacillati</taxon>
        <taxon>Actinomycetota</taxon>
        <taxon>Actinomycetes</taxon>
        <taxon>Kitasatosporales</taxon>
        <taxon>Streptomycetaceae</taxon>
        <taxon>Streptomyces</taxon>
    </lineage>
</organism>
<dbReference type="GO" id="GO:0016787">
    <property type="term" value="F:hydrolase activity"/>
    <property type="evidence" value="ECO:0007669"/>
    <property type="project" value="UniProtKB-KW"/>
</dbReference>
<feature type="domain" description="Nudix hydrolase" evidence="3">
    <location>
        <begin position="9"/>
        <end position="145"/>
    </location>
</feature>
<dbReference type="InterPro" id="IPR020084">
    <property type="entry name" value="NUDIX_hydrolase_CS"/>
</dbReference>
<evidence type="ECO:0000313" key="4">
    <source>
        <dbReference type="EMBL" id="MFI1965383.1"/>
    </source>
</evidence>
<dbReference type="InterPro" id="IPR000086">
    <property type="entry name" value="NUDIX_hydrolase_dom"/>
</dbReference>
<dbReference type="PROSITE" id="PS00893">
    <property type="entry name" value="NUDIX_BOX"/>
    <property type="match status" value="1"/>
</dbReference>